<evidence type="ECO:0000256" key="1">
    <source>
        <dbReference type="SAM" id="MobiDB-lite"/>
    </source>
</evidence>
<reference evidence="3" key="1">
    <citation type="submission" date="2020-12" db="EMBL/GenBank/DDBJ databases">
        <title>Desulfobium dissulfuricans gen. nov., sp. nov., a novel mesophilic, sulfate-reducing bacterium isolated from a deep-sea hydrothermal vent.</title>
        <authorList>
            <person name="Hashimoto Y."/>
            <person name="Tame A."/>
            <person name="Sawayama S."/>
            <person name="Miyazaki J."/>
            <person name="Takai K."/>
            <person name="Nakagawa S."/>
        </authorList>
    </citation>
    <scope>NUCLEOTIDE SEQUENCE</scope>
    <source>
        <strain evidence="3">GF1</strain>
    </source>
</reference>
<accession>A0A915XJQ8</accession>
<name>A0A915XJQ8_9BACT</name>
<dbReference type="RefSeq" id="WP_267927365.1">
    <property type="nucleotide sequence ID" value="NZ_AP024233.1"/>
</dbReference>
<sequence>MIAQKREQVEPGQGSRKLDSGFTENRRAVRIPRQVVEQALLAENGSINVQVAGVEKTRWQDAVLRDLHQNGMSFILPGHSLREGDLIHVELRLGGLDFESDARVRWTLRHHVGIEFLDSRARDAAFLAEFYTTRLLNLLREDSGDFDS</sequence>
<organism evidence="3 4">
    <name type="scientific">Desulfolithobacter dissulfuricans</name>
    <dbReference type="NCBI Taxonomy" id="2795293"/>
    <lineage>
        <taxon>Bacteria</taxon>
        <taxon>Pseudomonadati</taxon>
        <taxon>Thermodesulfobacteriota</taxon>
        <taxon>Desulfobulbia</taxon>
        <taxon>Desulfobulbales</taxon>
        <taxon>Desulfobulbaceae</taxon>
        <taxon>Desulfolithobacter</taxon>
    </lineage>
</organism>
<keyword evidence="4" id="KW-1185">Reference proteome</keyword>
<protein>
    <recommendedName>
        <fullName evidence="2">PilZ domain-containing protein</fullName>
    </recommendedName>
</protein>
<dbReference type="InterPro" id="IPR009875">
    <property type="entry name" value="PilZ_domain"/>
</dbReference>
<feature type="domain" description="PilZ" evidence="2">
    <location>
        <begin position="26"/>
        <end position="129"/>
    </location>
</feature>
<dbReference type="GO" id="GO:0035438">
    <property type="term" value="F:cyclic-di-GMP binding"/>
    <property type="evidence" value="ECO:0007669"/>
    <property type="project" value="InterPro"/>
</dbReference>
<dbReference type="AlphaFoldDB" id="A0A915XJQ8"/>
<gene>
    <name evidence="3" type="ORF">GF1_30210</name>
</gene>
<evidence type="ECO:0000259" key="2">
    <source>
        <dbReference type="Pfam" id="PF07238"/>
    </source>
</evidence>
<proteinExistence type="predicted"/>
<dbReference type="EMBL" id="AP024233">
    <property type="protein sequence ID" value="BCO10645.1"/>
    <property type="molecule type" value="Genomic_DNA"/>
</dbReference>
<dbReference type="KEGG" id="ddu:GF1_30210"/>
<dbReference type="Proteomes" id="UP001063350">
    <property type="component" value="Chromosome"/>
</dbReference>
<dbReference type="Pfam" id="PF07238">
    <property type="entry name" value="PilZ"/>
    <property type="match status" value="1"/>
</dbReference>
<evidence type="ECO:0000313" key="3">
    <source>
        <dbReference type="EMBL" id="BCO10645.1"/>
    </source>
</evidence>
<evidence type="ECO:0000313" key="4">
    <source>
        <dbReference type="Proteomes" id="UP001063350"/>
    </source>
</evidence>
<feature type="region of interest" description="Disordered" evidence="1">
    <location>
        <begin position="1"/>
        <end position="23"/>
    </location>
</feature>